<comment type="caution">
    <text evidence="3">The sequence shown here is derived from an EMBL/GenBank/DDBJ whole genome shotgun (WGS) entry which is preliminary data.</text>
</comment>
<protein>
    <submittedName>
        <fullName evidence="3">DUF4178 domain-containing protein</fullName>
    </submittedName>
</protein>
<proteinExistence type="predicted"/>
<dbReference type="InterPro" id="IPR025235">
    <property type="entry name" value="DUF4178"/>
</dbReference>
<keyword evidence="4" id="KW-1185">Reference proteome</keyword>
<feature type="domain" description="DUF4178" evidence="2">
    <location>
        <begin position="301"/>
        <end position="430"/>
    </location>
</feature>
<feature type="region of interest" description="Disordered" evidence="1">
    <location>
        <begin position="515"/>
        <end position="536"/>
    </location>
</feature>
<sequence>MSTTPAPQRRWQALCPGCGAPVEFASAASASAVCSFCRSTLVRDGEALRRIGVVSELFNDHSPLQLGVSGRYHGEPFTLVGRLQYRYADGTWNEWHALFEGESGKSAWLSEDNGAYVMAFDQPALQPPPAWTDLEVGRRVLIGGDAWRVASRIQASLIAAEGELPRPPRLDGSFPVADLRMENGAVGTLDGQVSGQPQWSIGQRVGLADLALRGLKEGASQASLQGRTLACPSCGATVVLNLGTTQSVTCGQCKSVIDVSAGIGADLAHYQQANSGASGRGPSIPLGASGRLAVDSATPIDWQVVGFQERCSLPEDDEDDREFWREYLLYNRQEGFAFLSDTYSGWSVVRPITGVPETRLGEVAWQGHTYWRVEAPYRATTTWVLGEFYWQVRQGESLEVTDYRERDGEGVLASEQSDTELVWSAGRRLPGAEVHSAFGLVGASPSAAAAGASPPVAAQSLGSRISHGLIVMVVVIVVMLLLARCDGSDSACDAQRQTFGESSAEYQQCLRSQRSGGGFSSGGSSFGGYSSGGGHK</sequence>
<dbReference type="RefSeq" id="WP_210852382.1">
    <property type="nucleotide sequence ID" value="NZ_JAGQDD010000003.1"/>
</dbReference>
<accession>A0A940Y7E6</accession>
<evidence type="ECO:0000313" key="4">
    <source>
        <dbReference type="Proteomes" id="UP000676246"/>
    </source>
</evidence>
<evidence type="ECO:0000256" key="1">
    <source>
        <dbReference type="SAM" id="MobiDB-lite"/>
    </source>
</evidence>
<evidence type="ECO:0000259" key="2">
    <source>
        <dbReference type="Pfam" id="PF13785"/>
    </source>
</evidence>
<dbReference type="Proteomes" id="UP000676246">
    <property type="component" value="Unassembled WGS sequence"/>
</dbReference>
<dbReference type="AlphaFoldDB" id="A0A940Y7E6"/>
<dbReference type="EMBL" id="JAGQDD010000003">
    <property type="protein sequence ID" value="MBQ0930036.1"/>
    <property type="molecule type" value="Genomic_DNA"/>
</dbReference>
<name>A0A940Y7E6_9BURK</name>
<gene>
    <name evidence="3" type="ORF">KAK03_06005</name>
</gene>
<evidence type="ECO:0000313" key="3">
    <source>
        <dbReference type="EMBL" id="MBQ0930036.1"/>
    </source>
</evidence>
<reference evidence="3 4" key="1">
    <citation type="submission" date="2021-04" db="EMBL/GenBank/DDBJ databases">
        <title>The genome sequence of Ideonella sp. 3Y2.</title>
        <authorList>
            <person name="Liu Y."/>
        </authorList>
    </citation>
    <scope>NUCLEOTIDE SEQUENCE [LARGE SCALE GENOMIC DNA]</scope>
    <source>
        <strain evidence="3 4">3Y2</strain>
    </source>
</reference>
<dbReference type="Pfam" id="PF13785">
    <property type="entry name" value="DUF4178"/>
    <property type="match status" value="2"/>
</dbReference>
<organism evidence="3 4">
    <name type="scientific">Ideonella alba</name>
    <dbReference type="NCBI Taxonomy" id="2824118"/>
    <lineage>
        <taxon>Bacteria</taxon>
        <taxon>Pseudomonadati</taxon>
        <taxon>Pseudomonadota</taxon>
        <taxon>Betaproteobacteria</taxon>
        <taxon>Burkholderiales</taxon>
        <taxon>Sphaerotilaceae</taxon>
        <taxon>Ideonella</taxon>
    </lineage>
</organism>
<feature type="domain" description="DUF4178" evidence="2">
    <location>
        <begin position="65"/>
        <end position="205"/>
    </location>
</feature>